<accession>A0ACC0N8U3</accession>
<sequence>MFGRFGYPSVALLGGTGLVPNGLGFIKRLLWCDSLSQAAVAAGCSSGSGLDGGGCVRAPVWRRWRFVLV</sequence>
<protein>
    <submittedName>
        <fullName evidence="1">Uncharacterized protein</fullName>
    </submittedName>
</protein>
<name>A0ACC0N8U3_RHOML</name>
<organism evidence="1 2">
    <name type="scientific">Rhododendron molle</name>
    <name type="common">Chinese azalea</name>
    <name type="synonym">Azalea mollis</name>
    <dbReference type="NCBI Taxonomy" id="49168"/>
    <lineage>
        <taxon>Eukaryota</taxon>
        <taxon>Viridiplantae</taxon>
        <taxon>Streptophyta</taxon>
        <taxon>Embryophyta</taxon>
        <taxon>Tracheophyta</taxon>
        <taxon>Spermatophyta</taxon>
        <taxon>Magnoliopsida</taxon>
        <taxon>eudicotyledons</taxon>
        <taxon>Gunneridae</taxon>
        <taxon>Pentapetalae</taxon>
        <taxon>asterids</taxon>
        <taxon>Ericales</taxon>
        <taxon>Ericaceae</taxon>
        <taxon>Ericoideae</taxon>
        <taxon>Rhodoreae</taxon>
        <taxon>Rhododendron</taxon>
    </lineage>
</organism>
<keyword evidence="2" id="KW-1185">Reference proteome</keyword>
<gene>
    <name evidence="1" type="ORF">RHMOL_Rhmol06G0015400</name>
</gene>
<reference evidence="1" key="1">
    <citation type="submission" date="2022-02" db="EMBL/GenBank/DDBJ databases">
        <title>Plant Genome Project.</title>
        <authorList>
            <person name="Zhang R.-G."/>
        </authorList>
    </citation>
    <scope>NUCLEOTIDE SEQUENCE</scope>
    <source>
        <strain evidence="1">AT1</strain>
    </source>
</reference>
<comment type="caution">
    <text evidence="1">The sequence shown here is derived from an EMBL/GenBank/DDBJ whole genome shotgun (WGS) entry which is preliminary data.</text>
</comment>
<dbReference type="EMBL" id="CM046393">
    <property type="protein sequence ID" value="KAI8549306.1"/>
    <property type="molecule type" value="Genomic_DNA"/>
</dbReference>
<proteinExistence type="predicted"/>
<evidence type="ECO:0000313" key="1">
    <source>
        <dbReference type="EMBL" id="KAI8549306.1"/>
    </source>
</evidence>
<evidence type="ECO:0000313" key="2">
    <source>
        <dbReference type="Proteomes" id="UP001062846"/>
    </source>
</evidence>
<dbReference type="Proteomes" id="UP001062846">
    <property type="component" value="Chromosome 6"/>
</dbReference>